<organism evidence="2 3">
    <name type="scientific">Octodon degus</name>
    <name type="common">Degu</name>
    <name type="synonym">Sciurus degus</name>
    <dbReference type="NCBI Taxonomy" id="10160"/>
    <lineage>
        <taxon>Eukaryota</taxon>
        <taxon>Metazoa</taxon>
        <taxon>Chordata</taxon>
        <taxon>Craniata</taxon>
        <taxon>Vertebrata</taxon>
        <taxon>Euteleostomi</taxon>
        <taxon>Mammalia</taxon>
        <taxon>Eutheria</taxon>
        <taxon>Euarchontoglires</taxon>
        <taxon>Glires</taxon>
        <taxon>Rodentia</taxon>
        <taxon>Hystricomorpha</taxon>
        <taxon>Octodontidae</taxon>
        <taxon>Octodon</taxon>
    </lineage>
</organism>
<accession>A0A6P6ECI3</accession>
<reference evidence="3" key="1">
    <citation type="submission" date="2025-08" db="UniProtKB">
        <authorList>
            <consortium name="RefSeq"/>
        </authorList>
    </citation>
    <scope>IDENTIFICATION</scope>
</reference>
<feature type="region of interest" description="Disordered" evidence="1">
    <location>
        <begin position="250"/>
        <end position="278"/>
    </location>
</feature>
<gene>
    <name evidence="3" type="primary">LOC111816543</name>
</gene>
<dbReference type="Proteomes" id="UP000515203">
    <property type="component" value="Unplaced"/>
</dbReference>
<feature type="region of interest" description="Disordered" evidence="1">
    <location>
        <begin position="1"/>
        <end position="216"/>
    </location>
</feature>
<dbReference type="RefSeq" id="XP_023569981.1">
    <property type="nucleotide sequence ID" value="XM_023714213.1"/>
</dbReference>
<proteinExistence type="predicted"/>
<dbReference type="GeneID" id="111816543"/>
<keyword evidence="2" id="KW-1185">Reference proteome</keyword>
<evidence type="ECO:0000256" key="1">
    <source>
        <dbReference type="SAM" id="MobiDB-lite"/>
    </source>
</evidence>
<feature type="compositionally biased region" description="Polar residues" evidence="1">
    <location>
        <begin position="64"/>
        <end position="80"/>
    </location>
</feature>
<name>A0A6P6ECI3_OCTDE</name>
<feature type="compositionally biased region" description="Polar residues" evidence="1">
    <location>
        <begin position="14"/>
        <end position="26"/>
    </location>
</feature>
<evidence type="ECO:0000313" key="3">
    <source>
        <dbReference type="RefSeq" id="XP_023569981.1"/>
    </source>
</evidence>
<dbReference type="AlphaFoldDB" id="A0A6P6ECI3"/>
<evidence type="ECO:0000313" key="2">
    <source>
        <dbReference type="Proteomes" id="UP000515203"/>
    </source>
</evidence>
<dbReference type="InParanoid" id="A0A6P6ECI3"/>
<sequence>MRAIASHWPDLGATTRTGLPSQTDFTGQHSHSGGGRQSQPGLPPSDPTGECMATTAELPPGPSSARSMETSEVSSRTVHTSDAGPELPSGPRVQRLPAQTRAEPRGRQESPPNKAPGHKGSALPGTDIAAGRRQDRSAGDGVRGPQDSRTTSHPGSRAEPGPRSVRRVRPVGTGLRRLPSRGRGSERARTQAGHRVAAGPGPPSARRNQQNGRLRPNTHCATGCWLLASKAETRGRVARVGAGRVGAAGTARGLLPRASGDLQSRSGSERAAFKSFRH</sequence>
<protein>
    <submittedName>
        <fullName evidence="3">Collagen alpha-1(I) chain-like</fullName>
    </submittedName>
</protein>